<feature type="non-terminal residue" evidence="1">
    <location>
        <position position="1"/>
    </location>
</feature>
<evidence type="ECO:0000313" key="2">
    <source>
        <dbReference type="Proteomes" id="UP000257109"/>
    </source>
</evidence>
<dbReference type="OrthoDB" id="1740010at2759"/>
<proteinExistence type="predicted"/>
<dbReference type="AlphaFoldDB" id="A0A371GGL6"/>
<dbReference type="Proteomes" id="UP000257109">
    <property type="component" value="Unassembled WGS sequence"/>
</dbReference>
<name>A0A371GGL6_MUCPR</name>
<dbReference type="EMBL" id="QJKJ01005659">
    <property type="protein sequence ID" value="RDX89473.1"/>
    <property type="molecule type" value="Genomic_DNA"/>
</dbReference>
<organism evidence="1 2">
    <name type="scientific">Mucuna pruriens</name>
    <name type="common">Velvet bean</name>
    <name type="synonym">Dolichos pruriens</name>
    <dbReference type="NCBI Taxonomy" id="157652"/>
    <lineage>
        <taxon>Eukaryota</taxon>
        <taxon>Viridiplantae</taxon>
        <taxon>Streptophyta</taxon>
        <taxon>Embryophyta</taxon>
        <taxon>Tracheophyta</taxon>
        <taxon>Spermatophyta</taxon>
        <taxon>Magnoliopsida</taxon>
        <taxon>eudicotyledons</taxon>
        <taxon>Gunneridae</taxon>
        <taxon>Pentapetalae</taxon>
        <taxon>rosids</taxon>
        <taxon>fabids</taxon>
        <taxon>Fabales</taxon>
        <taxon>Fabaceae</taxon>
        <taxon>Papilionoideae</taxon>
        <taxon>50 kb inversion clade</taxon>
        <taxon>NPAAA clade</taxon>
        <taxon>indigoferoid/millettioid clade</taxon>
        <taxon>Phaseoleae</taxon>
        <taxon>Mucuna</taxon>
    </lineage>
</organism>
<keyword evidence="2" id="KW-1185">Reference proteome</keyword>
<comment type="caution">
    <text evidence="1">The sequence shown here is derived from an EMBL/GenBank/DDBJ whole genome shotgun (WGS) entry which is preliminary data.</text>
</comment>
<gene>
    <name evidence="1" type="ORF">CR513_28795</name>
</gene>
<protein>
    <submittedName>
        <fullName evidence="1">Uncharacterized protein</fullName>
    </submittedName>
</protein>
<evidence type="ECO:0000313" key="1">
    <source>
        <dbReference type="EMBL" id="RDX89473.1"/>
    </source>
</evidence>
<sequence length="152" mass="17339">MCKVPQRLCTHKKKKLKRDVEMGRNVFVLIKREKMSALIQPAMPKKCKDLGTFTIPCLIGECTYAYAIPFLMTTRTKIDVHARTLSMEFGDNMVQFNIFEVLKHATENHSIFSLDMIDVLADDYMQLHSDLSSFSDFSNFANFADVGDLAGF</sequence>
<accession>A0A371GGL6</accession>
<reference evidence="1" key="1">
    <citation type="submission" date="2018-05" db="EMBL/GenBank/DDBJ databases">
        <title>Draft genome of Mucuna pruriens seed.</title>
        <authorList>
            <person name="Nnadi N.E."/>
            <person name="Vos R."/>
            <person name="Hasami M.H."/>
            <person name="Devisetty U.K."/>
            <person name="Aguiy J.C."/>
        </authorList>
    </citation>
    <scope>NUCLEOTIDE SEQUENCE [LARGE SCALE GENOMIC DNA]</scope>
    <source>
        <strain evidence="1">JCA_2017</strain>
    </source>
</reference>